<organism evidence="1 2">
    <name type="scientific">Haloarcula tailed virus 3</name>
    <dbReference type="NCBI Taxonomy" id="2877990"/>
    <lineage>
        <taxon>Viruses</taxon>
        <taxon>Duplodnaviria</taxon>
        <taxon>Heunggongvirae</taxon>
        <taxon>Uroviricota</taxon>
        <taxon>Caudoviricetes</taxon>
        <taxon>Kirjokansivirales</taxon>
        <taxon>Pyrstoviridae</taxon>
        <taxon>Hatrivirus</taxon>
        <taxon>Hatrivirus caudatum</taxon>
        <taxon>Hatrivirus HATV3</taxon>
    </lineage>
</organism>
<dbReference type="Proteomes" id="UP000827845">
    <property type="component" value="Segment"/>
</dbReference>
<evidence type="ECO:0000313" key="2">
    <source>
        <dbReference type="Proteomes" id="UP000827845"/>
    </source>
</evidence>
<protein>
    <submittedName>
        <fullName evidence="1">Uncharacterized protein</fullName>
    </submittedName>
</protein>
<evidence type="ECO:0000313" key="1">
    <source>
        <dbReference type="EMBL" id="UBF23357.1"/>
    </source>
</evidence>
<accession>A0AAE8XZ09</accession>
<dbReference type="EMBL" id="MZ334527">
    <property type="protein sequence ID" value="UBF23357.1"/>
    <property type="molecule type" value="Genomic_DNA"/>
</dbReference>
<keyword evidence="2" id="KW-1185">Reference proteome</keyword>
<gene>
    <name evidence="1" type="ORF">HATV-3_gp7</name>
</gene>
<proteinExistence type="predicted"/>
<reference evidence="1" key="1">
    <citation type="submission" date="2021-05" db="EMBL/GenBank/DDBJ databases">
        <title>Diversity, taxonomy and evolution of archaeal viruses of the class Caudoviricetes.</title>
        <authorList>
            <person name="Liu Y."/>
            <person name="Demina T.A."/>
            <person name="Roux S."/>
            <person name="Aiewsakun P."/>
            <person name="Kazlauskas D."/>
            <person name="Simmonds P."/>
            <person name="Prangishvili D."/>
            <person name="Oksanen H.M."/>
            <person name="Krupovic M."/>
        </authorList>
    </citation>
    <scope>NUCLEOTIDE SEQUENCE</scope>
    <source>
        <strain evidence="1">HATV-3/30</strain>
    </source>
</reference>
<sequence>MPTEIGEDEMIDEAIGELIADDTTGFYLVTTKDDGSMVSVFNDRPERLEVGGLSINSPTLKAYFHVYENFQKISDEYDEPIVFEDVLGTLLSVHDESPMAGETTSIYEIKE</sequence>
<name>A0AAE8XZ09_9CAUD</name>